<evidence type="ECO:0000313" key="3">
    <source>
        <dbReference type="EMBL" id="MEQ2253101.1"/>
    </source>
</evidence>
<sequence>NNKLVSEIEYLELWQVTEAYAGVYELTVNTGNKRLHKEFLISVQTTTTSLRTDPTESTQGPTDSPHTSAAISLTPTVSTDIQWPTQPNSSTVVVPAEGHITPSTTQSIASHLHNSSMPSNDVTELTSTQRTASDETKNESSINRLYTEDKVSISTEEFRTTENILERTGHPRTVPTARATVIVRNDKATRRSHTLLVSVIVLLLLLIVMVVILYWRQLIKKRMDLPPPFKPPPPPVKYTAARQSETQLFPTSRCNSISEPMKPLFI</sequence>
<name>A0ABV0V9G3_9TELE</name>
<accession>A0ABV0V9G3</accession>
<dbReference type="Proteomes" id="UP001482620">
    <property type="component" value="Unassembled WGS sequence"/>
</dbReference>
<dbReference type="InterPro" id="IPR042381">
    <property type="entry name" value="CD96"/>
</dbReference>
<dbReference type="PANTHER" id="PTHR15317:SF1">
    <property type="entry name" value="T-CELL SURFACE PROTEIN TACTILE"/>
    <property type="match status" value="1"/>
</dbReference>
<reference evidence="3 4" key="1">
    <citation type="submission" date="2021-06" db="EMBL/GenBank/DDBJ databases">
        <authorList>
            <person name="Palmer J.M."/>
        </authorList>
    </citation>
    <scope>NUCLEOTIDE SEQUENCE [LARGE SCALE GENOMIC DNA]</scope>
    <source>
        <strain evidence="4">if_2019</strain>
        <tissue evidence="3">Muscle</tissue>
    </source>
</reference>
<keyword evidence="2" id="KW-1133">Transmembrane helix</keyword>
<feature type="transmembrane region" description="Helical" evidence="2">
    <location>
        <begin position="195"/>
        <end position="215"/>
    </location>
</feature>
<proteinExistence type="predicted"/>
<organism evidence="3 4">
    <name type="scientific">Ilyodon furcidens</name>
    <name type="common">goldbreast splitfin</name>
    <dbReference type="NCBI Taxonomy" id="33524"/>
    <lineage>
        <taxon>Eukaryota</taxon>
        <taxon>Metazoa</taxon>
        <taxon>Chordata</taxon>
        <taxon>Craniata</taxon>
        <taxon>Vertebrata</taxon>
        <taxon>Euteleostomi</taxon>
        <taxon>Actinopterygii</taxon>
        <taxon>Neopterygii</taxon>
        <taxon>Teleostei</taxon>
        <taxon>Neoteleostei</taxon>
        <taxon>Acanthomorphata</taxon>
        <taxon>Ovalentaria</taxon>
        <taxon>Atherinomorphae</taxon>
        <taxon>Cyprinodontiformes</taxon>
        <taxon>Goodeidae</taxon>
        <taxon>Ilyodon</taxon>
    </lineage>
</organism>
<keyword evidence="2" id="KW-0472">Membrane</keyword>
<evidence type="ECO:0000256" key="1">
    <source>
        <dbReference type="SAM" id="MobiDB-lite"/>
    </source>
</evidence>
<evidence type="ECO:0000256" key="2">
    <source>
        <dbReference type="SAM" id="Phobius"/>
    </source>
</evidence>
<evidence type="ECO:0000313" key="4">
    <source>
        <dbReference type="Proteomes" id="UP001482620"/>
    </source>
</evidence>
<keyword evidence="2" id="KW-0812">Transmembrane</keyword>
<gene>
    <name evidence="3" type="ORF">ILYODFUR_028690</name>
</gene>
<keyword evidence="4" id="KW-1185">Reference proteome</keyword>
<dbReference type="PANTHER" id="PTHR15317">
    <property type="entry name" value="T-CELL SURFACE PROTEIN TACTILE"/>
    <property type="match status" value="1"/>
</dbReference>
<feature type="region of interest" description="Disordered" evidence="1">
    <location>
        <begin position="47"/>
        <end position="69"/>
    </location>
</feature>
<feature type="compositionally biased region" description="Polar residues" evidence="1">
    <location>
        <begin position="110"/>
        <end position="131"/>
    </location>
</feature>
<protein>
    <submittedName>
        <fullName evidence="3">Uncharacterized protein</fullName>
    </submittedName>
</protein>
<feature type="region of interest" description="Disordered" evidence="1">
    <location>
        <begin position="110"/>
        <end position="143"/>
    </location>
</feature>
<dbReference type="EMBL" id="JAHRIQ010096646">
    <property type="protein sequence ID" value="MEQ2253101.1"/>
    <property type="molecule type" value="Genomic_DNA"/>
</dbReference>
<feature type="non-terminal residue" evidence="3">
    <location>
        <position position="1"/>
    </location>
</feature>
<comment type="caution">
    <text evidence="3">The sequence shown here is derived from an EMBL/GenBank/DDBJ whole genome shotgun (WGS) entry which is preliminary data.</text>
</comment>